<dbReference type="InterPro" id="IPR003594">
    <property type="entry name" value="HATPase_dom"/>
</dbReference>
<evidence type="ECO:0000256" key="7">
    <source>
        <dbReference type="ARBA" id="ARBA00022741"/>
    </source>
</evidence>
<dbReference type="Pfam" id="PF02518">
    <property type="entry name" value="HATPase_c"/>
    <property type="match status" value="1"/>
</dbReference>
<dbReference type="GO" id="GO:0005524">
    <property type="term" value="F:ATP binding"/>
    <property type="evidence" value="ECO:0007669"/>
    <property type="project" value="UniProtKB-KW"/>
</dbReference>
<evidence type="ECO:0000256" key="12">
    <source>
        <dbReference type="ARBA" id="ARBA00023136"/>
    </source>
</evidence>
<dbReference type="InterPro" id="IPR036097">
    <property type="entry name" value="HisK_dim/P_sf"/>
</dbReference>
<dbReference type="EC" id="2.7.13.3" evidence="3"/>
<evidence type="ECO:0000259" key="15">
    <source>
        <dbReference type="PROSITE" id="PS50885"/>
    </source>
</evidence>
<keyword evidence="10 13" id="KW-1133">Transmembrane helix</keyword>
<dbReference type="InterPro" id="IPR003660">
    <property type="entry name" value="HAMP_dom"/>
</dbReference>
<keyword evidence="11" id="KW-0902">Two-component regulatory system</keyword>
<dbReference type="AlphaFoldDB" id="A0A2S5GUR5"/>
<evidence type="ECO:0000256" key="8">
    <source>
        <dbReference type="ARBA" id="ARBA00022777"/>
    </source>
</evidence>
<dbReference type="GO" id="GO:0000155">
    <property type="term" value="F:phosphorelay sensor kinase activity"/>
    <property type="evidence" value="ECO:0007669"/>
    <property type="project" value="InterPro"/>
</dbReference>
<evidence type="ECO:0000256" key="11">
    <source>
        <dbReference type="ARBA" id="ARBA00023012"/>
    </source>
</evidence>
<keyword evidence="12 13" id="KW-0472">Membrane</keyword>
<evidence type="ECO:0000256" key="5">
    <source>
        <dbReference type="ARBA" id="ARBA00022679"/>
    </source>
</evidence>
<dbReference type="PANTHER" id="PTHR45436:SF14">
    <property type="entry name" value="SENSOR PROTEIN QSEC"/>
    <property type="match status" value="1"/>
</dbReference>
<dbReference type="SUPFAM" id="SSF55874">
    <property type="entry name" value="ATPase domain of HSP90 chaperone/DNA topoisomerase II/histidine kinase"/>
    <property type="match status" value="1"/>
</dbReference>
<dbReference type="Gene3D" id="1.10.287.130">
    <property type="match status" value="1"/>
</dbReference>
<sequence>MSIRLSYSLRARLLFFLLAAIVVGALAQGVIAYRSTLAQADDIFDSLLQRTALSLGTGDGLLSTGPTQSLGAATPMADDLIIQIWTPDGLRVFNSRSRRPLPDQIVLGFSDAKMEGTTYRVYALATPFQVIQVAQDMNVRKHMARELALRTIAPIAAAAPLLMLVVWCVVSWSLRPVKRARAQVAARQPEDLSPVNVQGLPDEIRPLILELNLLLERMRTAFAQQKQFVGDAAHELRSPLAALRLQLQALQRAGDADGRKIAEQRLASGIDRATRLVEQMLSMARHESASEPTPAAPVDLADVLRQALSETLAQANTKAIAIDMDGASEARVQGHRDALTLLARNLLDNAIKHSPEGGRIRLHLQSEADQASFTIDDEGPGIPPAERERVFDRFYRAEGNTQHGSGLGLSIARAIADRHGADIILEDAPGGQGLRARVRFPILR</sequence>
<evidence type="ECO:0000256" key="2">
    <source>
        <dbReference type="ARBA" id="ARBA00004141"/>
    </source>
</evidence>
<evidence type="ECO:0000313" key="16">
    <source>
        <dbReference type="EMBL" id="PPA76827.1"/>
    </source>
</evidence>
<dbReference type="SMART" id="SM00388">
    <property type="entry name" value="HisKA"/>
    <property type="match status" value="1"/>
</dbReference>
<dbReference type="InterPro" id="IPR005467">
    <property type="entry name" value="His_kinase_dom"/>
</dbReference>
<dbReference type="InterPro" id="IPR050428">
    <property type="entry name" value="TCS_sensor_his_kinase"/>
</dbReference>
<keyword evidence="4" id="KW-0597">Phosphoprotein</keyword>
<dbReference type="InterPro" id="IPR004358">
    <property type="entry name" value="Sig_transdc_His_kin-like_C"/>
</dbReference>
<dbReference type="PROSITE" id="PS50109">
    <property type="entry name" value="HIS_KIN"/>
    <property type="match status" value="1"/>
</dbReference>
<reference evidence="16 17" key="1">
    <citation type="submission" date="2018-02" db="EMBL/GenBank/DDBJ databases">
        <title>Draft Genome of Achromobacter spanius stain 6.</title>
        <authorList>
            <person name="Gunasekera T.S."/>
            <person name="Radwan O."/>
            <person name="Ruiz O.N."/>
        </authorList>
    </citation>
    <scope>NUCLEOTIDE SEQUENCE [LARGE SCALE GENOMIC DNA]</scope>
    <source>
        <strain evidence="16 17">6</strain>
    </source>
</reference>
<keyword evidence="9" id="KW-0067">ATP-binding</keyword>
<dbReference type="Pfam" id="PF08521">
    <property type="entry name" value="2CSK_N"/>
    <property type="match status" value="1"/>
</dbReference>
<protein>
    <recommendedName>
        <fullName evidence="3">histidine kinase</fullName>
        <ecNumber evidence="3">2.7.13.3</ecNumber>
    </recommendedName>
</protein>
<dbReference type="RefSeq" id="WP_104143173.1">
    <property type="nucleotide sequence ID" value="NZ_PREU01000003.1"/>
</dbReference>
<dbReference type="Pfam" id="PF00512">
    <property type="entry name" value="HisKA"/>
    <property type="match status" value="1"/>
</dbReference>
<dbReference type="SMART" id="SM00387">
    <property type="entry name" value="HATPase_c"/>
    <property type="match status" value="1"/>
</dbReference>
<dbReference type="CDD" id="cd00082">
    <property type="entry name" value="HisKA"/>
    <property type="match status" value="1"/>
</dbReference>
<evidence type="ECO:0000256" key="9">
    <source>
        <dbReference type="ARBA" id="ARBA00022840"/>
    </source>
</evidence>
<dbReference type="PANTHER" id="PTHR45436">
    <property type="entry name" value="SENSOR HISTIDINE KINASE YKOH"/>
    <property type="match status" value="1"/>
</dbReference>
<comment type="catalytic activity">
    <reaction evidence="1">
        <text>ATP + protein L-histidine = ADP + protein N-phospho-L-histidine.</text>
        <dbReference type="EC" id="2.7.13.3"/>
    </reaction>
</comment>
<comment type="subcellular location">
    <subcellularLocation>
        <location evidence="2">Membrane</location>
        <topology evidence="2">Multi-pass membrane protein</topology>
    </subcellularLocation>
</comment>
<dbReference type="Gene3D" id="3.30.565.10">
    <property type="entry name" value="Histidine kinase-like ATPase, C-terminal domain"/>
    <property type="match status" value="1"/>
</dbReference>
<evidence type="ECO:0000256" key="13">
    <source>
        <dbReference type="SAM" id="Phobius"/>
    </source>
</evidence>
<dbReference type="SUPFAM" id="SSF47384">
    <property type="entry name" value="Homodimeric domain of signal transducing histidine kinase"/>
    <property type="match status" value="1"/>
</dbReference>
<organism evidence="16 17">
    <name type="scientific">Achromobacter spanius</name>
    <dbReference type="NCBI Taxonomy" id="217203"/>
    <lineage>
        <taxon>Bacteria</taxon>
        <taxon>Pseudomonadati</taxon>
        <taxon>Pseudomonadota</taxon>
        <taxon>Betaproteobacteria</taxon>
        <taxon>Burkholderiales</taxon>
        <taxon>Alcaligenaceae</taxon>
        <taxon>Achromobacter</taxon>
    </lineage>
</organism>
<name>A0A2S5GUR5_9BURK</name>
<dbReference type="InterPro" id="IPR036890">
    <property type="entry name" value="HATPase_C_sf"/>
</dbReference>
<keyword evidence="8 16" id="KW-0418">Kinase</keyword>
<dbReference type="PRINTS" id="PR00344">
    <property type="entry name" value="BCTRLSENSOR"/>
</dbReference>
<evidence type="ECO:0000256" key="1">
    <source>
        <dbReference type="ARBA" id="ARBA00000085"/>
    </source>
</evidence>
<evidence type="ECO:0000256" key="3">
    <source>
        <dbReference type="ARBA" id="ARBA00012438"/>
    </source>
</evidence>
<proteinExistence type="predicted"/>
<feature type="domain" description="HAMP" evidence="15">
    <location>
        <begin position="171"/>
        <end position="223"/>
    </location>
</feature>
<dbReference type="InterPro" id="IPR013727">
    <property type="entry name" value="2CSK_N"/>
</dbReference>
<dbReference type="EMBL" id="PREU01000003">
    <property type="protein sequence ID" value="PPA76827.1"/>
    <property type="molecule type" value="Genomic_DNA"/>
</dbReference>
<dbReference type="Proteomes" id="UP000239990">
    <property type="component" value="Unassembled WGS sequence"/>
</dbReference>
<keyword evidence="7" id="KW-0547">Nucleotide-binding</keyword>
<evidence type="ECO:0000259" key="14">
    <source>
        <dbReference type="PROSITE" id="PS50109"/>
    </source>
</evidence>
<accession>A0A2S5GUR5</accession>
<evidence type="ECO:0000313" key="17">
    <source>
        <dbReference type="Proteomes" id="UP000239990"/>
    </source>
</evidence>
<evidence type="ECO:0000256" key="6">
    <source>
        <dbReference type="ARBA" id="ARBA00022692"/>
    </source>
</evidence>
<keyword evidence="5" id="KW-0808">Transferase</keyword>
<keyword evidence="6 13" id="KW-0812">Transmembrane</keyword>
<evidence type="ECO:0000256" key="10">
    <source>
        <dbReference type="ARBA" id="ARBA00022989"/>
    </source>
</evidence>
<feature type="domain" description="Histidine kinase" evidence="14">
    <location>
        <begin position="231"/>
        <end position="444"/>
    </location>
</feature>
<evidence type="ECO:0000256" key="4">
    <source>
        <dbReference type="ARBA" id="ARBA00022553"/>
    </source>
</evidence>
<comment type="caution">
    <text evidence="16">The sequence shown here is derived from an EMBL/GenBank/DDBJ whole genome shotgun (WGS) entry which is preliminary data.</text>
</comment>
<dbReference type="PROSITE" id="PS50885">
    <property type="entry name" value="HAMP"/>
    <property type="match status" value="1"/>
</dbReference>
<dbReference type="InterPro" id="IPR003661">
    <property type="entry name" value="HisK_dim/P_dom"/>
</dbReference>
<gene>
    <name evidence="16" type="ORF">C4E15_08655</name>
</gene>
<dbReference type="OrthoDB" id="8554694at2"/>
<feature type="transmembrane region" description="Helical" evidence="13">
    <location>
        <begin position="152"/>
        <end position="174"/>
    </location>
</feature>
<dbReference type="GO" id="GO:0005886">
    <property type="term" value="C:plasma membrane"/>
    <property type="evidence" value="ECO:0007669"/>
    <property type="project" value="TreeGrafter"/>
</dbReference>